<dbReference type="GO" id="GO:0043866">
    <property type="term" value="F:adenylyl-sulfate reductase (thioredoxin) activity"/>
    <property type="evidence" value="ECO:0007669"/>
    <property type="project" value="UniProtKB-EC"/>
</dbReference>
<dbReference type="CDD" id="cd23945">
    <property type="entry name" value="PAPS_reductase"/>
    <property type="match status" value="1"/>
</dbReference>
<protein>
    <recommendedName>
        <fullName evidence="4">Adenosine 5'-phosphosulfate reductase</fullName>
        <shortName evidence="4">APS reductase</shortName>
        <ecNumber evidence="4">1.8.4.10</ecNumber>
    </recommendedName>
    <alternativeName>
        <fullName evidence="4">5'-adenylylsulfate reductase</fullName>
    </alternativeName>
    <alternativeName>
        <fullName evidence="4">Thioredoxin-dependent 5'-adenylylsulfate reductase</fullName>
    </alternativeName>
</protein>
<keyword evidence="2 4" id="KW-0560">Oxidoreductase</keyword>
<feature type="region of interest" description="Disordered" evidence="5">
    <location>
        <begin position="1"/>
        <end position="27"/>
    </location>
</feature>
<dbReference type="Pfam" id="PF01507">
    <property type="entry name" value="PAPS_reduct"/>
    <property type="match status" value="1"/>
</dbReference>
<comment type="similarity">
    <text evidence="1 4">Belongs to the PAPS reductase family. CysH subfamily.</text>
</comment>
<evidence type="ECO:0000256" key="3">
    <source>
        <dbReference type="ARBA" id="ARBA00024327"/>
    </source>
</evidence>
<proteinExistence type="inferred from homology"/>
<dbReference type="NCBIfam" id="NF002537">
    <property type="entry name" value="PRK02090.1"/>
    <property type="match status" value="1"/>
</dbReference>
<keyword evidence="4" id="KW-0479">Metal-binding</keyword>
<dbReference type="GO" id="GO:0005737">
    <property type="term" value="C:cytoplasm"/>
    <property type="evidence" value="ECO:0007669"/>
    <property type="project" value="UniProtKB-SubCell"/>
</dbReference>
<comment type="function">
    <text evidence="4">Catalyzes the formation of sulfite from adenosine 5'-phosphosulfate (APS) using thioredoxin as an electron donor.</text>
</comment>
<dbReference type="GO" id="GO:0051539">
    <property type="term" value="F:4 iron, 4 sulfur cluster binding"/>
    <property type="evidence" value="ECO:0007669"/>
    <property type="project" value="UniProtKB-UniRule"/>
</dbReference>
<dbReference type="RefSeq" id="WP_146399876.1">
    <property type="nucleotide sequence ID" value="NZ_SJPQ01000002.1"/>
</dbReference>
<feature type="binding site" evidence="4">
    <location>
        <position position="147"/>
    </location>
    <ligand>
        <name>[4Fe-4S] cluster</name>
        <dbReference type="ChEBI" id="CHEBI:49883"/>
    </ligand>
</feature>
<comment type="catalytic activity">
    <reaction evidence="4">
        <text>[thioredoxin]-disulfide + sulfite + AMP + 2 H(+) = adenosine 5'-phosphosulfate + [thioredoxin]-dithiol</text>
        <dbReference type="Rhea" id="RHEA:21976"/>
        <dbReference type="Rhea" id="RHEA-COMP:10698"/>
        <dbReference type="Rhea" id="RHEA-COMP:10700"/>
        <dbReference type="ChEBI" id="CHEBI:15378"/>
        <dbReference type="ChEBI" id="CHEBI:17359"/>
        <dbReference type="ChEBI" id="CHEBI:29950"/>
        <dbReference type="ChEBI" id="CHEBI:50058"/>
        <dbReference type="ChEBI" id="CHEBI:58243"/>
        <dbReference type="ChEBI" id="CHEBI:456215"/>
        <dbReference type="EC" id="1.8.4.10"/>
    </reaction>
</comment>
<dbReference type="EC" id="1.8.4.10" evidence="4"/>
<dbReference type="HAMAP" id="MF_00063">
    <property type="entry name" value="CysH"/>
    <property type="match status" value="1"/>
</dbReference>
<comment type="pathway">
    <text evidence="3 4">Sulfur metabolism; hydrogen sulfide biosynthesis; sulfite from sulfate.</text>
</comment>
<feature type="binding site" evidence="4">
    <location>
        <position position="232"/>
    </location>
    <ligand>
        <name>[4Fe-4S] cluster</name>
        <dbReference type="ChEBI" id="CHEBI:49883"/>
    </ligand>
</feature>
<sequence length="266" mass="29263">MSTALNHRTLHNAAHGDSAPPAVTDRAAPPSQEFLDELAAASASLEGSTPEEIMRWAHETYAPQLAMGTAFGPEGCLLLSMLPQQAPDTYVFNLETGYQFQQTLDLRDRFAEKYGVEVDLLKPELSVPEYEALHDGPLYKTNPTQCCFDRKIRVLQKAAEGRRAWIVGLRRDQGPTRANTPIVGWDKKFGLVKIAPLAASTKNKVWSRIIKEDVPYNPLHDQGYPSIGCWPCTQKAGADGDERDGRWAGTGKTECGLHTEQDGSGI</sequence>
<dbReference type="InterPro" id="IPR014729">
    <property type="entry name" value="Rossmann-like_a/b/a_fold"/>
</dbReference>
<keyword evidence="8" id="KW-1185">Reference proteome</keyword>
<accession>A0A5C5ZNJ8</accession>
<evidence type="ECO:0000313" key="8">
    <source>
        <dbReference type="Proteomes" id="UP000315440"/>
    </source>
</evidence>
<evidence type="ECO:0000256" key="5">
    <source>
        <dbReference type="SAM" id="MobiDB-lite"/>
    </source>
</evidence>
<evidence type="ECO:0000256" key="1">
    <source>
        <dbReference type="ARBA" id="ARBA00009732"/>
    </source>
</evidence>
<feature type="binding site" evidence="4">
    <location>
        <position position="146"/>
    </location>
    <ligand>
        <name>[4Fe-4S] cluster</name>
        <dbReference type="ChEBI" id="CHEBI:49883"/>
    </ligand>
</feature>
<dbReference type="SUPFAM" id="SSF52402">
    <property type="entry name" value="Adenine nucleotide alpha hydrolases-like"/>
    <property type="match status" value="1"/>
</dbReference>
<dbReference type="NCBIfam" id="TIGR00434">
    <property type="entry name" value="cysH"/>
    <property type="match status" value="1"/>
</dbReference>
<feature type="active site" description="Nucleophile; cysteine thiosulfonate intermediate" evidence="4">
    <location>
        <position position="255"/>
    </location>
</feature>
<feature type="binding site" evidence="4">
    <location>
        <position position="229"/>
    </location>
    <ligand>
        <name>[4Fe-4S] cluster</name>
        <dbReference type="ChEBI" id="CHEBI:49883"/>
    </ligand>
</feature>
<dbReference type="InterPro" id="IPR002500">
    <property type="entry name" value="PAPS_reduct_dom"/>
</dbReference>
<comment type="cofactor">
    <cofactor evidence="4">
        <name>[4Fe-4S] cluster</name>
        <dbReference type="ChEBI" id="CHEBI:49883"/>
    </cofactor>
    <text evidence="4">Binds 1 [4Fe-4S] cluster per subunit.</text>
</comment>
<dbReference type="InterPro" id="IPR004511">
    <property type="entry name" value="PAPS/APS_Rdtase"/>
</dbReference>
<dbReference type="PIRSF" id="PIRSF000857">
    <property type="entry name" value="PAPS_reductase"/>
    <property type="match status" value="1"/>
</dbReference>
<dbReference type="Proteomes" id="UP000315440">
    <property type="component" value="Unassembled WGS sequence"/>
</dbReference>
<dbReference type="PANTHER" id="PTHR46509">
    <property type="entry name" value="PHOSPHOADENOSINE PHOSPHOSULFATE REDUCTASE"/>
    <property type="match status" value="1"/>
</dbReference>
<feature type="compositionally biased region" description="Basic and acidic residues" evidence="5">
    <location>
        <begin position="255"/>
        <end position="266"/>
    </location>
</feature>
<dbReference type="OrthoDB" id="9772604at2"/>
<evidence type="ECO:0000313" key="7">
    <source>
        <dbReference type="EMBL" id="TWT88645.1"/>
    </source>
</evidence>
<reference evidence="7 8" key="1">
    <citation type="submission" date="2019-02" db="EMBL/GenBank/DDBJ databases">
        <title>Deep-cultivation of Planctomycetes and their phenomic and genomic characterization uncovers novel biology.</title>
        <authorList>
            <person name="Wiegand S."/>
            <person name="Jogler M."/>
            <person name="Boedeker C."/>
            <person name="Pinto D."/>
            <person name="Vollmers J."/>
            <person name="Rivas-Marin E."/>
            <person name="Kohn T."/>
            <person name="Peeters S.H."/>
            <person name="Heuer A."/>
            <person name="Rast P."/>
            <person name="Oberbeckmann S."/>
            <person name="Bunk B."/>
            <person name="Jeske O."/>
            <person name="Meyerdierks A."/>
            <person name="Storesund J.E."/>
            <person name="Kallscheuer N."/>
            <person name="Luecker S."/>
            <person name="Lage O.M."/>
            <person name="Pohl T."/>
            <person name="Merkel B.J."/>
            <person name="Hornburger P."/>
            <person name="Mueller R.-W."/>
            <person name="Bruemmer F."/>
            <person name="Labrenz M."/>
            <person name="Spormann A.M."/>
            <person name="Op Den Camp H."/>
            <person name="Overmann J."/>
            <person name="Amann R."/>
            <person name="Jetten M.S.M."/>
            <person name="Mascher T."/>
            <person name="Medema M.H."/>
            <person name="Devos D.P."/>
            <person name="Kaster A.-K."/>
            <person name="Ovreas L."/>
            <person name="Rohde M."/>
            <person name="Galperin M.Y."/>
            <person name="Jogler C."/>
        </authorList>
    </citation>
    <scope>NUCLEOTIDE SEQUENCE [LARGE SCALE GENOMIC DNA]</scope>
    <source>
        <strain evidence="7 8">Mal64</strain>
    </source>
</reference>
<keyword evidence="4" id="KW-0408">Iron</keyword>
<comment type="caution">
    <text evidence="7">The sequence shown here is derived from an EMBL/GenBank/DDBJ whole genome shotgun (WGS) entry which is preliminary data.</text>
</comment>
<evidence type="ECO:0000256" key="2">
    <source>
        <dbReference type="ARBA" id="ARBA00023002"/>
    </source>
</evidence>
<keyword evidence="4" id="KW-0963">Cytoplasm</keyword>
<comment type="subcellular location">
    <subcellularLocation>
        <location evidence="4">Cytoplasm</location>
    </subcellularLocation>
</comment>
<dbReference type="GO" id="GO:0019379">
    <property type="term" value="P:sulfate assimilation, phosphoadenylyl sulfate reduction by phosphoadenylyl-sulfate reductase (thioredoxin)"/>
    <property type="evidence" value="ECO:0007669"/>
    <property type="project" value="UniProtKB-UniRule"/>
</dbReference>
<evidence type="ECO:0000259" key="6">
    <source>
        <dbReference type="Pfam" id="PF01507"/>
    </source>
</evidence>
<organism evidence="7 8">
    <name type="scientific">Pseudobythopirellula maris</name>
    <dbReference type="NCBI Taxonomy" id="2527991"/>
    <lineage>
        <taxon>Bacteria</taxon>
        <taxon>Pseudomonadati</taxon>
        <taxon>Planctomycetota</taxon>
        <taxon>Planctomycetia</taxon>
        <taxon>Pirellulales</taxon>
        <taxon>Lacipirellulaceae</taxon>
        <taxon>Pseudobythopirellula</taxon>
    </lineage>
</organism>
<dbReference type="Gene3D" id="3.40.50.620">
    <property type="entry name" value="HUPs"/>
    <property type="match status" value="1"/>
</dbReference>
<evidence type="ECO:0000256" key="4">
    <source>
        <dbReference type="HAMAP-Rule" id="MF_00063"/>
    </source>
</evidence>
<dbReference type="GO" id="GO:0004604">
    <property type="term" value="F:phosphoadenylyl-sulfate reductase (thioredoxin) activity"/>
    <property type="evidence" value="ECO:0007669"/>
    <property type="project" value="UniProtKB-UniRule"/>
</dbReference>
<dbReference type="EMBL" id="SJPQ01000002">
    <property type="protein sequence ID" value="TWT88645.1"/>
    <property type="molecule type" value="Genomic_DNA"/>
</dbReference>
<feature type="domain" description="Phosphoadenosine phosphosulphate reductase" evidence="6">
    <location>
        <begin position="65"/>
        <end position="235"/>
    </location>
</feature>
<gene>
    <name evidence="4 7" type="primary">cysH</name>
    <name evidence="7" type="ORF">Mal64_21320</name>
</gene>
<dbReference type="GO" id="GO:0046872">
    <property type="term" value="F:metal ion binding"/>
    <property type="evidence" value="ECO:0007669"/>
    <property type="project" value="UniProtKB-KW"/>
</dbReference>
<keyword evidence="4" id="KW-0411">Iron-sulfur</keyword>
<dbReference type="AlphaFoldDB" id="A0A5C5ZNJ8"/>
<dbReference type="PANTHER" id="PTHR46509:SF1">
    <property type="entry name" value="PHOSPHOADENOSINE PHOSPHOSULFATE REDUCTASE"/>
    <property type="match status" value="1"/>
</dbReference>
<dbReference type="GO" id="GO:0070814">
    <property type="term" value="P:hydrogen sulfide biosynthetic process"/>
    <property type="evidence" value="ECO:0007669"/>
    <property type="project" value="UniProtKB-UniRule"/>
</dbReference>
<name>A0A5C5ZNJ8_9BACT</name>
<feature type="region of interest" description="Disordered" evidence="5">
    <location>
        <begin position="240"/>
        <end position="266"/>
    </location>
</feature>